<reference evidence="1 2" key="1">
    <citation type="submission" date="2018-05" db="EMBL/GenBank/DDBJ databases">
        <title>Complete Genome Sequence of Methylobacterium sp. 17Sr1-28.</title>
        <authorList>
            <person name="Srinivasan S."/>
        </authorList>
    </citation>
    <scope>NUCLEOTIDE SEQUENCE [LARGE SCALE GENOMIC DNA]</scope>
    <source>
        <strain evidence="1 2">17Sr1-28</strain>
    </source>
</reference>
<dbReference type="OrthoDB" id="7312911at2"/>
<protein>
    <submittedName>
        <fullName evidence="1">Uncharacterized protein</fullName>
    </submittedName>
</protein>
<evidence type="ECO:0000313" key="1">
    <source>
        <dbReference type="EMBL" id="AWN45638.1"/>
    </source>
</evidence>
<organism evidence="1 2">
    <name type="scientific">Methylobacterium terrae</name>
    <dbReference type="NCBI Taxonomy" id="2202827"/>
    <lineage>
        <taxon>Bacteria</taxon>
        <taxon>Pseudomonadati</taxon>
        <taxon>Pseudomonadota</taxon>
        <taxon>Alphaproteobacteria</taxon>
        <taxon>Hyphomicrobiales</taxon>
        <taxon>Methylobacteriaceae</taxon>
        <taxon>Methylobacterium</taxon>
    </lineage>
</organism>
<dbReference type="PANTHER" id="PTHR42792">
    <property type="entry name" value="FLAGELLIN"/>
    <property type="match status" value="1"/>
</dbReference>
<dbReference type="SUPFAM" id="SSF64518">
    <property type="entry name" value="Phase 1 flagellin"/>
    <property type="match status" value="1"/>
</dbReference>
<accession>A0A2U8WJA4</accession>
<sequence>MTIAPFAAGTAAADLNTRRLVEMKATLGTLSNQIASGRTADTYGGLGAGRTQSLSARAQIGALDSYIAAAGTGATRVALASASMQQVATLTSAAWNGLDSAGTGSGSTARAILQQSALGQLGGVLDALNQTTGGQYIMGGRVTDRAPVESAERILDGDSAAGLAGVRQVIAERQTADLGVGSPKTGRLDVASAGASASVSESPSADVRANFGFTLQGVVSSNPAALSVALTAGTPSTATLSFAGQPKDGDVVRVTVQNADGSQSLLDLTARNAGSGGDGTFAIGADAAASAQNLTAALAGRAVVGVQSGSPPGATATLAGGTPASATVAIGAGLKAGDSVQVTVGLRDGTSQTITLSATTSDFTPGFKIGATPDETAANLSDTLSWTLDALATTSLAAGSAFRAVDDFFAGSSSPGLNPRRVASDAAGNATGFLADPSGRTLVWYKGDDTSADPRQTATVPVSRDQSVAIGVQANEPALRSALSGLAILAVTPFGSSDPSGARFALYADRTKALLRPADGQPTVQGIATDLSLASARIDTQKSQNVATKTMLQKTVDGVETVSTEEAAAKLLSLQTQLQASYQATSMLSKLSLTNYL</sequence>
<dbReference type="GO" id="GO:0009288">
    <property type="term" value="C:bacterial-type flagellum"/>
    <property type="evidence" value="ECO:0007669"/>
    <property type="project" value="InterPro"/>
</dbReference>
<dbReference type="RefSeq" id="WP_109958000.1">
    <property type="nucleotide sequence ID" value="NZ_CP029553.1"/>
</dbReference>
<proteinExistence type="predicted"/>
<dbReference type="Proteomes" id="UP000245444">
    <property type="component" value="Chromosome"/>
</dbReference>
<dbReference type="AlphaFoldDB" id="A0A2U8WJA4"/>
<dbReference type="InterPro" id="IPR001492">
    <property type="entry name" value="Flagellin"/>
</dbReference>
<keyword evidence="2" id="KW-1185">Reference proteome</keyword>
<dbReference type="GO" id="GO:0005198">
    <property type="term" value="F:structural molecule activity"/>
    <property type="evidence" value="ECO:0007669"/>
    <property type="project" value="InterPro"/>
</dbReference>
<dbReference type="PANTHER" id="PTHR42792:SF1">
    <property type="entry name" value="FLAGELLAR HOOK-ASSOCIATED PROTEIN 3"/>
    <property type="match status" value="1"/>
</dbReference>
<evidence type="ECO:0000313" key="2">
    <source>
        <dbReference type="Proteomes" id="UP000245444"/>
    </source>
</evidence>
<name>A0A2U8WJA4_9HYPH</name>
<dbReference type="EMBL" id="CP029553">
    <property type="protein sequence ID" value="AWN45638.1"/>
    <property type="molecule type" value="Genomic_DNA"/>
</dbReference>
<gene>
    <name evidence="1" type="ORF">DK419_04300</name>
</gene>
<dbReference type="KEGG" id="mtea:DK419_04300"/>